<keyword evidence="2" id="KW-0732">Signal</keyword>
<evidence type="ECO:0000256" key="1">
    <source>
        <dbReference type="SAM" id="MobiDB-lite"/>
    </source>
</evidence>
<reference evidence="3" key="1">
    <citation type="submission" date="2023-10" db="EMBL/GenBank/DDBJ databases">
        <authorList>
            <person name="Chen Y."/>
            <person name="Shah S."/>
            <person name="Dougan E. K."/>
            <person name="Thang M."/>
            <person name="Chan C."/>
        </authorList>
    </citation>
    <scope>NUCLEOTIDE SEQUENCE [LARGE SCALE GENOMIC DNA]</scope>
</reference>
<evidence type="ECO:0000313" key="3">
    <source>
        <dbReference type="EMBL" id="CAK0870152.1"/>
    </source>
</evidence>
<organism evidence="3 4">
    <name type="scientific">Prorocentrum cordatum</name>
    <dbReference type="NCBI Taxonomy" id="2364126"/>
    <lineage>
        <taxon>Eukaryota</taxon>
        <taxon>Sar</taxon>
        <taxon>Alveolata</taxon>
        <taxon>Dinophyceae</taxon>
        <taxon>Prorocentrales</taxon>
        <taxon>Prorocentraceae</taxon>
        <taxon>Prorocentrum</taxon>
    </lineage>
</organism>
<protein>
    <submittedName>
        <fullName evidence="3">Uncharacterized protein</fullName>
    </submittedName>
</protein>
<name>A0ABN9VAW4_9DINO</name>
<gene>
    <name evidence="3" type="ORF">PCOR1329_LOCUS56329</name>
</gene>
<feature type="compositionally biased region" description="Pro residues" evidence="1">
    <location>
        <begin position="1182"/>
        <end position="1192"/>
    </location>
</feature>
<proteinExistence type="predicted"/>
<dbReference type="Proteomes" id="UP001189429">
    <property type="component" value="Unassembled WGS sequence"/>
</dbReference>
<comment type="caution">
    <text evidence="3">The sequence shown here is derived from an EMBL/GenBank/DDBJ whole genome shotgun (WGS) entry which is preliminary data.</text>
</comment>
<sequence>MARRGSAPPLATALLVLLLIGSAEGRRAAEAIESHRLEVASGSSLAGRGAQSGAVALAAGAGRGAQSGALALTAGAGGDPIFFATAVGLSTLANVANVALHAVRISRLQGTHAELRTVQEQIFDERADACFSVRSLEVQSDLLTRAIEAFVEFTGARVPETACPLSISGGKVGCVSTLNATAAKVIASDAARLSKSLVVVNSHLRRAMGAAVQSACHSAASGEIILQVNVDKLSEQIKQAQADLMSASVCFMTGLTFTVLETMQHAGSEHAGVKIDFEGLEDKIERGDVLIHSLMGLAQLSVGKTKIPEGISKETWNTMMVGLGIMWKAATAIALAVQNVAVVGIIVELDYILQTLYFLITDEHPEGLKVAVEVLELVNSVLRLVNDCLSLASPDGKGSHALHQVTLAVETLAAILRLAKTSLQLQLEQGQQPKLIAQAQAGKSEAALLRSYGTCNALGTAWTLSGIAGSFIKEVGVAGGVSLRDLDESLLSKVYERYVEERPSLAAKVLREALSLGTAAVTEELLQRAEALAKLAPITDFAVASDEQQLKALGALGFQPVSTVSRKARFLVCRGCGDSVITGMKVVVDDDMFQDLERNFSSAPEHFGDLRMPSGSTLNFVQLPREEGFSMLAFAKVPRAALADGAMPVLFDMREEVFATEARKMEDGAPDIFREKAMAIMKSNEVEVLSWKTDQTHVDALEDMFLNGGRCDAHPVKLDFGYLDVLAGRFLLASPGVLGEKSPLRNLVPRGLFQPGRFLTVTRGCGCRMGRLGNPYRSGASDSLAKWWMAIEDGKHSKHMHQVQRCQWRYDIWISEEPLVDVGAANADDDADLGCAISYASRSLPEPVDDLTQLVLVTGYDQPSRIMWDWEINDEYGVGPLFRGSRLLYSSPEARVGPAGRPLAIDDDGCGFDFLFQVWRRPPAEPQPSSREADDSHLAGQDMVMAFRANLGSVLCSAKCAFRDLEDVPEALGRVLGVSRPAAPLPRFVPHKRGAAGFKGCDHVQKMLLPKGFPTDLASFGQNGLGHLTTNDEVARGGLLGKIELIYREECDFEATLLLHPAPCSEGYMPDLRLNSAGIVEEICLPWAVGGTKLTPLHRYAVTWDLFHHDGDSLRDEEKEVEGGLIEAGFSRWGDTMMLETPELNTDIWFWRRSLRQRIFVQRDPRVTTAPGLEVCGERPSRPAPAAPRDPR</sequence>
<evidence type="ECO:0000313" key="4">
    <source>
        <dbReference type="Proteomes" id="UP001189429"/>
    </source>
</evidence>
<feature type="chain" id="PRO_5046729665" evidence="2">
    <location>
        <begin position="26"/>
        <end position="1192"/>
    </location>
</feature>
<keyword evidence="4" id="KW-1185">Reference proteome</keyword>
<feature type="signal peptide" evidence="2">
    <location>
        <begin position="1"/>
        <end position="25"/>
    </location>
</feature>
<accession>A0ABN9VAW4</accession>
<dbReference type="EMBL" id="CAUYUJ010016930">
    <property type="protein sequence ID" value="CAK0870152.1"/>
    <property type="molecule type" value="Genomic_DNA"/>
</dbReference>
<feature type="region of interest" description="Disordered" evidence="1">
    <location>
        <begin position="1171"/>
        <end position="1192"/>
    </location>
</feature>
<evidence type="ECO:0000256" key="2">
    <source>
        <dbReference type="SAM" id="SignalP"/>
    </source>
</evidence>